<evidence type="ECO:0000256" key="3">
    <source>
        <dbReference type="ARBA" id="ARBA00022475"/>
    </source>
</evidence>
<dbReference type="Pfam" id="PF03706">
    <property type="entry name" value="LPG_synthase_TM"/>
    <property type="match status" value="1"/>
</dbReference>
<keyword evidence="5 7" id="KW-1133">Transmembrane helix</keyword>
<evidence type="ECO:0000256" key="5">
    <source>
        <dbReference type="ARBA" id="ARBA00022989"/>
    </source>
</evidence>
<protein>
    <submittedName>
        <fullName evidence="8">YbhN family protein</fullName>
    </submittedName>
</protein>
<dbReference type="PANTHER" id="PTHR39087">
    <property type="entry name" value="UPF0104 MEMBRANE PROTEIN MJ1595"/>
    <property type="match status" value="1"/>
</dbReference>
<accession>A0ABD6D7N8</accession>
<keyword evidence="6 7" id="KW-0472">Membrane</keyword>
<name>A0ABD6D7N8_9EURY</name>
<feature type="transmembrane region" description="Helical" evidence="7">
    <location>
        <begin position="7"/>
        <end position="24"/>
    </location>
</feature>
<evidence type="ECO:0000256" key="4">
    <source>
        <dbReference type="ARBA" id="ARBA00022692"/>
    </source>
</evidence>
<dbReference type="PANTHER" id="PTHR39087:SF2">
    <property type="entry name" value="UPF0104 MEMBRANE PROTEIN MJ1595"/>
    <property type="match status" value="1"/>
</dbReference>
<comment type="similarity">
    <text evidence="2">Belongs to the UPF0104 family.</text>
</comment>
<reference evidence="8 9" key="1">
    <citation type="journal article" date="2019" name="Int. J. Syst. Evol. Microbiol.">
        <title>The Global Catalogue of Microorganisms (GCM) 10K type strain sequencing project: providing services to taxonomists for standard genome sequencing and annotation.</title>
        <authorList>
            <consortium name="The Broad Institute Genomics Platform"/>
            <consortium name="The Broad Institute Genome Sequencing Center for Infectious Disease"/>
            <person name="Wu L."/>
            <person name="Ma J."/>
        </authorList>
    </citation>
    <scope>NUCLEOTIDE SEQUENCE [LARGE SCALE GENOMIC DNA]</scope>
    <source>
        <strain evidence="8 9">CGMCC 1.10593</strain>
    </source>
</reference>
<feature type="transmembrane region" description="Helical" evidence="7">
    <location>
        <begin position="125"/>
        <end position="144"/>
    </location>
</feature>
<evidence type="ECO:0000313" key="9">
    <source>
        <dbReference type="Proteomes" id="UP001597052"/>
    </source>
</evidence>
<dbReference type="AlphaFoldDB" id="A0ABD6D7N8"/>
<proteinExistence type="inferred from homology"/>
<evidence type="ECO:0000313" key="8">
    <source>
        <dbReference type="EMBL" id="MFD1641763.1"/>
    </source>
</evidence>
<comment type="subcellular location">
    <subcellularLocation>
        <location evidence="1">Cell membrane</location>
        <topology evidence="1">Multi-pass membrane protein</topology>
    </subcellularLocation>
</comment>
<feature type="transmembrane region" description="Helical" evidence="7">
    <location>
        <begin position="314"/>
        <end position="331"/>
    </location>
</feature>
<feature type="transmembrane region" description="Helical" evidence="7">
    <location>
        <begin position="257"/>
        <end position="278"/>
    </location>
</feature>
<evidence type="ECO:0000256" key="1">
    <source>
        <dbReference type="ARBA" id="ARBA00004651"/>
    </source>
</evidence>
<dbReference type="RefSeq" id="WP_256396640.1">
    <property type="nucleotide sequence ID" value="NZ_JANHDJ010000005.1"/>
</dbReference>
<dbReference type="InterPro" id="IPR022791">
    <property type="entry name" value="L-PG_synthase/AglD"/>
</dbReference>
<feature type="transmembrane region" description="Helical" evidence="7">
    <location>
        <begin position="285"/>
        <end position="308"/>
    </location>
</feature>
<gene>
    <name evidence="8" type="ORF">ACFSBW_07735</name>
</gene>
<sequence>MQQLLRFGVGITAGLGILVGYLYTVGAETVLSRMTVIAPWALAVVALLVILEGLADGIGVWASIAPLGDGISKTRSVQFALAGDFFDTLSPAGPVSSEPIMARFFSVETETGYSEALGVRSTAKYVKSGVQILFSGALGLFILLDSPDATPILFMLGISFTGLVLFGGILLRSRTRLSTGLVVGLTPLVSWISGLYRDQPYDRMFVATAVDQYWQRIVDFRETPRLLLFIAVGGLLEQLLTATALWVALTGLGVDSVFLPILVVIPLPQVASAIPIPGSLGAYDLLLGGALVVVTGVPSAIATAAVLLFRTLSLPFSALVGGICVGYLCGWRPRDKP</sequence>
<comment type="caution">
    <text evidence="8">The sequence shown here is derived from an EMBL/GenBank/DDBJ whole genome shotgun (WGS) entry which is preliminary data.</text>
</comment>
<feature type="transmembrane region" description="Helical" evidence="7">
    <location>
        <begin position="150"/>
        <end position="171"/>
    </location>
</feature>
<dbReference type="Proteomes" id="UP001597052">
    <property type="component" value="Unassembled WGS sequence"/>
</dbReference>
<keyword evidence="3" id="KW-1003">Cell membrane</keyword>
<feature type="transmembrane region" description="Helical" evidence="7">
    <location>
        <begin position="30"/>
        <end position="51"/>
    </location>
</feature>
<evidence type="ECO:0000256" key="2">
    <source>
        <dbReference type="ARBA" id="ARBA00011061"/>
    </source>
</evidence>
<keyword evidence="4 7" id="KW-0812">Transmembrane</keyword>
<evidence type="ECO:0000256" key="7">
    <source>
        <dbReference type="SAM" id="Phobius"/>
    </source>
</evidence>
<feature type="transmembrane region" description="Helical" evidence="7">
    <location>
        <begin position="226"/>
        <end position="251"/>
    </location>
</feature>
<dbReference type="EMBL" id="JBHUDM010000002">
    <property type="protein sequence ID" value="MFD1641763.1"/>
    <property type="molecule type" value="Genomic_DNA"/>
</dbReference>
<dbReference type="GO" id="GO:0005886">
    <property type="term" value="C:plasma membrane"/>
    <property type="evidence" value="ECO:0007669"/>
    <property type="project" value="UniProtKB-SubCell"/>
</dbReference>
<organism evidence="8 9">
    <name type="scientific">Halohasta litorea</name>
    <dbReference type="NCBI Taxonomy" id="869891"/>
    <lineage>
        <taxon>Archaea</taxon>
        <taxon>Methanobacteriati</taxon>
        <taxon>Methanobacteriota</taxon>
        <taxon>Stenosarchaea group</taxon>
        <taxon>Halobacteria</taxon>
        <taxon>Halobacteriales</taxon>
        <taxon>Haloferacaceae</taxon>
        <taxon>Halohasta</taxon>
    </lineage>
</organism>
<keyword evidence="9" id="KW-1185">Reference proteome</keyword>
<evidence type="ECO:0000256" key="6">
    <source>
        <dbReference type="ARBA" id="ARBA00023136"/>
    </source>
</evidence>